<dbReference type="SUPFAM" id="SSF46785">
    <property type="entry name" value="Winged helix' DNA-binding domain"/>
    <property type="match status" value="1"/>
</dbReference>
<evidence type="ECO:0000256" key="3">
    <source>
        <dbReference type="ARBA" id="ARBA00023125"/>
    </source>
</evidence>
<dbReference type="PROSITE" id="PS50931">
    <property type="entry name" value="HTH_LYSR"/>
    <property type="match status" value="1"/>
</dbReference>
<dbReference type="Proteomes" id="UP000031666">
    <property type="component" value="Unassembled WGS sequence"/>
</dbReference>
<dbReference type="Pfam" id="PF00126">
    <property type="entry name" value="HTH_1"/>
    <property type="match status" value="1"/>
</dbReference>
<name>A0A0B8QHC7_9VIBR</name>
<organism evidence="6 7">
    <name type="scientific">Vibrio ishigakensis</name>
    <dbReference type="NCBI Taxonomy" id="1481914"/>
    <lineage>
        <taxon>Bacteria</taxon>
        <taxon>Pseudomonadati</taxon>
        <taxon>Pseudomonadota</taxon>
        <taxon>Gammaproteobacteria</taxon>
        <taxon>Vibrionales</taxon>
        <taxon>Vibrionaceae</taxon>
        <taxon>Vibrio</taxon>
    </lineage>
</organism>
<gene>
    <name evidence="6" type="ORF">JCM19241_961</name>
</gene>
<dbReference type="Pfam" id="PF03466">
    <property type="entry name" value="LysR_substrate"/>
    <property type="match status" value="1"/>
</dbReference>
<dbReference type="InterPro" id="IPR036388">
    <property type="entry name" value="WH-like_DNA-bd_sf"/>
</dbReference>
<evidence type="ECO:0000313" key="6">
    <source>
        <dbReference type="EMBL" id="GAM74618.1"/>
    </source>
</evidence>
<comment type="similarity">
    <text evidence="1">Belongs to the LysR transcriptional regulatory family.</text>
</comment>
<reference evidence="6 7" key="1">
    <citation type="submission" date="2015-01" db="EMBL/GenBank/DDBJ databases">
        <title>Vibrio sp. C94 JCM 19241 whole genome shotgun sequence.</title>
        <authorList>
            <person name="Sawabe T."/>
            <person name="Meirelles P."/>
            <person name="Feng G."/>
            <person name="Sayaka M."/>
            <person name="Hattori M."/>
            <person name="Ohkuma M."/>
        </authorList>
    </citation>
    <scope>NUCLEOTIDE SEQUENCE [LARGE SCALE GENOMIC DNA]</scope>
    <source>
        <strain evidence="7">JCM 19241</strain>
    </source>
</reference>
<evidence type="ECO:0000256" key="1">
    <source>
        <dbReference type="ARBA" id="ARBA00009437"/>
    </source>
</evidence>
<protein>
    <submittedName>
        <fullName evidence="6">Probable transcriptional regulator</fullName>
    </submittedName>
</protein>
<evidence type="ECO:0000259" key="5">
    <source>
        <dbReference type="PROSITE" id="PS50931"/>
    </source>
</evidence>
<dbReference type="InterPro" id="IPR036390">
    <property type="entry name" value="WH_DNA-bd_sf"/>
</dbReference>
<dbReference type="STRING" id="1481914.JCM19241_961"/>
<evidence type="ECO:0000256" key="4">
    <source>
        <dbReference type="ARBA" id="ARBA00023163"/>
    </source>
</evidence>
<evidence type="ECO:0000313" key="7">
    <source>
        <dbReference type="Proteomes" id="UP000031666"/>
    </source>
</evidence>
<dbReference type="GO" id="GO:0003677">
    <property type="term" value="F:DNA binding"/>
    <property type="evidence" value="ECO:0007669"/>
    <property type="project" value="UniProtKB-KW"/>
</dbReference>
<dbReference type="GO" id="GO:0003700">
    <property type="term" value="F:DNA-binding transcription factor activity"/>
    <property type="evidence" value="ECO:0007669"/>
    <property type="project" value="InterPro"/>
</dbReference>
<dbReference type="InterPro" id="IPR050389">
    <property type="entry name" value="LysR-type_TF"/>
</dbReference>
<dbReference type="PANTHER" id="PTHR30118">
    <property type="entry name" value="HTH-TYPE TRANSCRIPTIONAL REGULATOR LEUO-RELATED"/>
    <property type="match status" value="1"/>
</dbReference>
<dbReference type="InterPro" id="IPR005119">
    <property type="entry name" value="LysR_subst-bd"/>
</dbReference>
<dbReference type="SUPFAM" id="SSF53850">
    <property type="entry name" value="Periplasmic binding protein-like II"/>
    <property type="match status" value="1"/>
</dbReference>
<comment type="caution">
    <text evidence="6">The sequence shown here is derived from an EMBL/GenBank/DDBJ whole genome shotgun (WGS) entry which is preliminary data.</text>
</comment>
<proteinExistence type="inferred from homology"/>
<sequence length="281" mass="31716">MAVYREKSLSRASEKLFVTTPAVSQNIKKLKESLGEELFVLSGRRFVPTPYSDALYQKVFPLLDGLASALEEGRQFEPSNIKESFRVDLNPHILPWLTPALLKGLIEQSPKSTLVTHSISSSTLRALCDDEIDIAIHFETDKLPSEIVALPLTRLPFVLAMREDHWLEKSEISLDELSELLIAHIDLAYWDPNKRSRLEDKMRTLGKPIHVAMRTTSVMGLLDTVATTDLVAPCFAPVAKSYQGNLKQVHVPDVEDIGSMELFIFIHRKNLESAKYKCLFL</sequence>
<dbReference type="AlphaFoldDB" id="A0A0B8QHC7"/>
<dbReference type="InterPro" id="IPR000847">
    <property type="entry name" value="LysR_HTH_N"/>
</dbReference>
<evidence type="ECO:0000256" key="2">
    <source>
        <dbReference type="ARBA" id="ARBA00023015"/>
    </source>
</evidence>
<dbReference type="Gene3D" id="3.40.190.10">
    <property type="entry name" value="Periplasmic binding protein-like II"/>
    <property type="match status" value="2"/>
</dbReference>
<accession>A0A0B8QHC7</accession>
<dbReference type="EMBL" id="BBSC01000003">
    <property type="protein sequence ID" value="GAM74618.1"/>
    <property type="molecule type" value="Genomic_DNA"/>
</dbReference>
<dbReference type="PRINTS" id="PR00039">
    <property type="entry name" value="HTHLYSR"/>
</dbReference>
<keyword evidence="3" id="KW-0238">DNA-binding</keyword>
<reference evidence="6 7" key="2">
    <citation type="submission" date="2015-01" db="EMBL/GenBank/DDBJ databases">
        <authorList>
            <consortium name="NBRP consortium"/>
            <person name="Sawabe T."/>
            <person name="Meirelles P."/>
            <person name="Feng G."/>
            <person name="Sayaka M."/>
            <person name="Hattori M."/>
            <person name="Ohkuma M."/>
        </authorList>
    </citation>
    <scope>NUCLEOTIDE SEQUENCE [LARGE SCALE GENOMIC DNA]</scope>
    <source>
        <strain evidence="7">JCM 19241</strain>
    </source>
</reference>
<keyword evidence="2" id="KW-0805">Transcription regulation</keyword>
<keyword evidence="4" id="KW-0804">Transcription</keyword>
<dbReference type="Gene3D" id="1.10.10.10">
    <property type="entry name" value="Winged helix-like DNA-binding domain superfamily/Winged helix DNA-binding domain"/>
    <property type="match status" value="1"/>
</dbReference>
<dbReference type="PANTHER" id="PTHR30118:SF14">
    <property type="entry name" value="LYSR FAMILY TRANSCRIPTIONAL REGULATOR"/>
    <property type="match status" value="1"/>
</dbReference>
<feature type="domain" description="HTH lysR-type" evidence="5">
    <location>
        <begin position="1"/>
        <end position="49"/>
    </location>
</feature>